<protein>
    <submittedName>
        <fullName evidence="1">Head-tail adaptor protein</fullName>
    </submittedName>
</protein>
<name>A0A2D3PQD4_9FUSO</name>
<evidence type="ECO:0000313" key="1">
    <source>
        <dbReference type="EMBL" id="ATV69913.1"/>
    </source>
</evidence>
<dbReference type="AlphaFoldDB" id="A0A2D3PQD4"/>
<dbReference type="Proteomes" id="UP000230781">
    <property type="component" value="Chromosome"/>
</dbReference>
<dbReference type="RefSeq" id="WP_100026100.1">
    <property type="nucleotide sequence ID" value="NZ_CP024704.1"/>
</dbReference>
<accession>A0A2D3PQD4</accession>
<evidence type="ECO:0000313" key="2">
    <source>
        <dbReference type="Proteomes" id="UP000230781"/>
    </source>
</evidence>
<reference evidence="1 2" key="1">
    <citation type="submission" date="2017-11" db="EMBL/GenBank/DDBJ databases">
        <title>Genome sequencing of Fusobacterium periodonticum KCOM 2555.</title>
        <authorList>
            <person name="Kook J.-K."/>
            <person name="Park S.-N."/>
            <person name="Lim Y.K."/>
        </authorList>
    </citation>
    <scope>NUCLEOTIDE SEQUENCE [LARGE SCALE GENOMIC DNA]</scope>
    <source>
        <strain evidence="1 2">KCOM 2555</strain>
    </source>
</reference>
<sequence>MKKLFVFLLVVSVILMFVFNSSYKKNPHLSEINDDVSIAKMKIKEKSYFDDSEVEEKIYGDEEEKLLDDILHIKYDDLPIYQIIVTISEQLNTSCEFIIVYNEEYKSGDVSFVWETKEKEVSFEIPITKRNKKYCIMELSELTSSTMNSIDEDEELTSEEKESLKAKTYREAWSPDLFIRFNGEGNFFTLEAIKSLDEIRDLVGSSDQNSDITVEKNILDFAEGNYEISEYASAEFLAEIMKANKSHALPFVYTGELSIESLTDAIYSNLGADRAIIDGAAGNKIGAYLSVTYYKNDKQLAVLYFMLDEELVGTPDIRLEFSNGKELKSWDVVNYSRLKSRAS</sequence>
<gene>
    <name evidence="1" type="ORF">CTM98_04180</name>
</gene>
<proteinExistence type="predicted"/>
<dbReference type="EMBL" id="CP024704">
    <property type="protein sequence ID" value="ATV69913.1"/>
    <property type="molecule type" value="Genomic_DNA"/>
</dbReference>
<organism evidence="1 2">
    <name type="scientific">Fusobacterium pseudoperiodonticum</name>
    <dbReference type="NCBI Taxonomy" id="2663009"/>
    <lineage>
        <taxon>Bacteria</taxon>
        <taxon>Fusobacteriati</taxon>
        <taxon>Fusobacteriota</taxon>
        <taxon>Fusobacteriia</taxon>
        <taxon>Fusobacteriales</taxon>
        <taxon>Fusobacteriaceae</taxon>
        <taxon>Fusobacterium</taxon>
    </lineage>
</organism>